<sequence>MRIRGYHRYFINKERLLKVIDTYIERMVKDSLRYM</sequence>
<feature type="non-terminal residue" evidence="1">
    <location>
        <position position="35"/>
    </location>
</feature>
<dbReference type="AlphaFoldDB" id="A0A0F9QWM0"/>
<gene>
    <name evidence="1" type="ORF">LCGC14_1045530</name>
</gene>
<organism evidence="1">
    <name type="scientific">marine sediment metagenome</name>
    <dbReference type="NCBI Taxonomy" id="412755"/>
    <lineage>
        <taxon>unclassified sequences</taxon>
        <taxon>metagenomes</taxon>
        <taxon>ecological metagenomes</taxon>
    </lineage>
</organism>
<accession>A0A0F9QWM0</accession>
<reference evidence="1" key="1">
    <citation type="journal article" date="2015" name="Nature">
        <title>Complex archaea that bridge the gap between prokaryotes and eukaryotes.</title>
        <authorList>
            <person name="Spang A."/>
            <person name="Saw J.H."/>
            <person name="Jorgensen S.L."/>
            <person name="Zaremba-Niedzwiedzka K."/>
            <person name="Martijn J."/>
            <person name="Lind A.E."/>
            <person name="van Eijk R."/>
            <person name="Schleper C."/>
            <person name="Guy L."/>
            <person name="Ettema T.J."/>
        </authorList>
    </citation>
    <scope>NUCLEOTIDE SEQUENCE</scope>
</reference>
<proteinExistence type="predicted"/>
<comment type="caution">
    <text evidence="1">The sequence shown here is derived from an EMBL/GenBank/DDBJ whole genome shotgun (WGS) entry which is preliminary data.</text>
</comment>
<dbReference type="EMBL" id="LAZR01004334">
    <property type="protein sequence ID" value="KKN09563.1"/>
    <property type="molecule type" value="Genomic_DNA"/>
</dbReference>
<protein>
    <submittedName>
        <fullName evidence="1">Uncharacterized protein</fullName>
    </submittedName>
</protein>
<name>A0A0F9QWM0_9ZZZZ</name>
<evidence type="ECO:0000313" key="1">
    <source>
        <dbReference type="EMBL" id="KKN09563.1"/>
    </source>
</evidence>